<gene>
    <name evidence="1" type="ORF">SAMN05192568_101945</name>
</gene>
<dbReference type="AlphaFoldDB" id="A0A1I4N3B0"/>
<protein>
    <submittedName>
        <fullName evidence="1">Uncharacterized protein</fullName>
    </submittedName>
</protein>
<evidence type="ECO:0000313" key="2">
    <source>
        <dbReference type="Proteomes" id="UP000199048"/>
    </source>
</evidence>
<name>A0A1I4N3B0_9HYPH</name>
<dbReference type="EMBL" id="FOTK01000019">
    <property type="protein sequence ID" value="SFM09753.1"/>
    <property type="molecule type" value="Genomic_DNA"/>
</dbReference>
<sequence>MISVSSNNYFGMIRAAETEAIRAGMPLNGKQSMAVVIDKPAPPPAPPASNSAAGAGAGQVVNVMV</sequence>
<proteinExistence type="predicted"/>
<keyword evidence="2" id="KW-1185">Reference proteome</keyword>
<accession>A0A1I4N3B0</accession>
<dbReference type="Proteomes" id="UP000199048">
    <property type="component" value="Unassembled WGS sequence"/>
</dbReference>
<evidence type="ECO:0000313" key="1">
    <source>
        <dbReference type="EMBL" id="SFM09753.1"/>
    </source>
</evidence>
<reference evidence="2" key="1">
    <citation type="submission" date="2016-10" db="EMBL/GenBank/DDBJ databases">
        <authorList>
            <person name="Varghese N."/>
            <person name="Submissions S."/>
        </authorList>
    </citation>
    <scope>NUCLEOTIDE SEQUENCE [LARGE SCALE GENOMIC DNA]</scope>
    <source>
        <strain evidence="2">BL36</strain>
    </source>
</reference>
<organism evidence="1 2">
    <name type="scientific">Methylobacterium pseudosasicola</name>
    <dbReference type="NCBI Taxonomy" id="582667"/>
    <lineage>
        <taxon>Bacteria</taxon>
        <taxon>Pseudomonadati</taxon>
        <taxon>Pseudomonadota</taxon>
        <taxon>Alphaproteobacteria</taxon>
        <taxon>Hyphomicrobiales</taxon>
        <taxon>Methylobacteriaceae</taxon>
        <taxon>Methylobacterium</taxon>
    </lineage>
</organism>